<dbReference type="AlphaFoldDB" id="A0A0D6MMJ2"/>
<dbReference type="Pfam" id="PF02643">
    <property type="entry name" value="DUF192"/>
    <property type="match status" value="1"/>
</dbReference>
<dbReference type="RefSeq" id="WP_048849050.1">
    <property type="nucleotide sequence ID" value="NZ_BALE01000022.1"/>
</dbReference>
<name>A0A0D6MMJ2_9PROT</name>
<dbReference type="InterPro" id="IPR003795">
    <property type="entry name" value="DUF192"/>
</dbReference>
<dbReference type="EMBL" id="BALE01000022">
    <property type="protein sequence ID" value="GAN54503.1"/>
    <property type="molecule type" value="Genomic_DNA"/>
</dbReference>
<keyword evidence="3" id="KW-1185">Reference proteome</keyword>
<evidence type="ECO:0000313" key="2">
    <source>
        <dbReference type="EMBL" id="GAN54503.1"/>
    </source>
</evidence>
<evidence type="ECO:0000313" key="3">
    <source>
        <dbReference type="Proteomes" id="UP000032679"/>
    </source>
</evidence>
<comment type="caution">
    <text evidence="2">The sequence shown here is derived from an EMBL/GenBank/DDBJ whole genome shotgun (WGS) entry which is preliminary data.</text>
</comment>
<reference evidence="2 3" key="1">
    <citation type="submission" date="2012-10" db="EMBL/GenBank/DDBJ databases">
        <title>Genome sequencing of Tanticharoenia sakaeratensis NBRC 103193.</title>
        <authorList>
            <person name="Azuma Y."/>
            <person name="Hadano H."/>
            <person name="Hirakawa H."/>
            <person name="Matsushita K."/>
        </authorList>
    </citation>
    <scope>NUCLEOTIDE SEQUENCE [LARGE SCALE GENOMIC DNA]</scope>
    <source>
        <strain evidence="2 3">NBRC 103193</strain>
    </source>
</reference>
<keyword evidence="1" id="KW-0732">Signal</keyword>
<evidence type="ECO:0008006" key="4">
    <source>
        <dbReference type="Google" id="ProtNLM"/>
    </source>
</evidence>
<dbReference type="InterPro" id="IPR038695">
    <property type="entry name" value="Saro_0823-like_sf"/>
</dbReference>
<organism evidence="2 3">
    <name type="scientific">Tanticharoenia sakaeratensis NBRC 103193</name>
    <dbReference type="NCBI Taxonomy" id="1231623"/>
    <lineage>
        <taxon>Bacteria</taxon>
        <taxon>Pseudomonadati</taxon>
        <taxon>Pseudomonadota</taxon>
        <taxon>Alphaproteobacteria</taxon>
        <taxon>Acetobacterales</taxon>
        <taxon>Acetobacteraceae</taxon>
        <taxon>Tanticharoenia</taxon>
    </lineage>
</organism>
<dbReference type="PANTHER" id="PTHR37953">
    <property type="entry name" value="UPF0127 PROTEIN MJ1496"/>
    <property type="match status" value="1"/>
</dbReference>
<accession>A0A0D6MMJ2</accession>
<feature type="signal peptide" evidence="1">
    <location>
        <begin position="1"/>
        <end position="26"/>
    </location>
</feature>
<evidence type="ECO:0000256" key="1">
    <source>
        <dbReference type="SAM" id="SignalP"/>
    </source>
</evidence>
<dbReference type="PANTHER" id="PTHR37953:SF1">
    <property type="entry name" value="UPF0127 PROTEIN MJ1496"/>
    <property type="match status" value="1"/>
</dbReference>
<protein>
    <recommendedName>
        <fullName evidence="4">DUF192 domain-containing protein</fullName>
    </recommendedName>
</protein>
<gene>
    <name evidence="2" type="ORF">Tasa_022_002</name>
</gene>
<dbReference type="Proteomes" id="UP000032679">
    <property type="component" value="Unassembled WGS sequence"/>
</dbReference>
<sequence>MRPNLSRLMCGLAGVAVLSVASPAFAQDAGDPTKAQPVLAQAPLTITTHDGVAHHFSVELAKTYRQQEVGEMYRTSLAPDRGMLFVWPAPQGSDMWMRHTLIPLDIVFIDPDGRIHAIAENAVPQSEAHISSHGAVGSTLELAGGVTEKLGIEVGDRVTSSALAH</sequence>
<dbReference type="OrthoDB" id="9808290at2"/>
<proteinExistence type="predicted"/>
<feature type="chain" id="PRO_5002308042" description="DUF192 domain-containing protein" evidence="1">
    <location>
        <begin position="27"/>
        <end position="165"/>
    </location>
</feature>
<dbReference type="STRING" id="1231623.Tasa_022_002"/>
<dbReference type="Gene3D" id="2.60.120.1140">
    <property type="entry name" value="Protein of unknown function DUF192"/>
    <property type="match status" value="1"/>
</dbReference>